<name>A0AAN9MZG0_CANGL</name>
<accession>A0AAN9MZG0</accession>
<dbReference type="FunFam" id="3.80.10.10:FF:000135">
    <property type="entry name" value="Putative LRR receptor-like serine/threonine-protein kinase"/>
    <property type="match status" value="1"/>
</dbReference>
<keyword evidence="3" id="KW-0732">Signal</keyword>
<evidence type="ECO:0000256" key="4">
    <source>
        <dbReference type="ARBA" id="ARBA00022989"/>
    </source>
</evidence>
<organism evidence="9 10">
    <name type="scientific">Canavalia gladiata</name>
    <name type="common">Sword bean</name>
    <name type="synonym">Dolichos gladiatus</name>
    <dbReference type="NCBI Taxonomy" id="3824"/>
    <lineage>
        <taxon>Eukaryota</taxon>
        <taxon>Viridiplantae</taxon>
        <taxon>Streptophyta</taxon>
        <taxon>Embryophyta</taxon>
        <taxon>Tracheophyta</taxon>
        <taxon>Spermatophyta</taxon>
        <taxon>Magnoliopsida</taxon>
        <taxon>eudicotyledons</taxon>
        <taxon>Gunneridae</taxon>
        <taxon>Pentapetalae</taxon>
        <taxon>rosids</taxon>
        <taxon>fabids</taxon>
        <taxon>Fabales</taxon>
        <taxon>Fabaceae</taxon>
        <taxon>Papilionoideae</taxon>
        <taxon>50 kb inversion clade</taxon>
        <taxon>NPAAA clade</taxon>
        <taxon>indigoferoid/millettioid clade</taxon>
        <taxon>Phaseoleae</taxon>
        <taxon>Canavalia</taxon>
    </lineage>
</organism>
<dbReference type="Proteomes" id="UP001367508">
    <property type="component" value="Unassembled WGS sequence"/>
</dbReference>
<proteinExistence type="predicted"/>
<sequence>MGTHQGNKLASHTAKDSISGDSLSFAGLVSIEDQKPEVPDPNQDEDPDFEFSTILNSGANAFKITPADVLISNGQIKPHAIAFQPNSSFTTYPPISLRSLLAIDHMSSSSRKYHEQLVKARNHRSKETSFTTTWFGRKVFRSVLSPCRKCKAIQPGSAKGQTSIPEERRVYNIDTGDELALRVDLHRGIETAWDMIRLGSTDATACSLLSLALASEVKRRRFSKRGLQKKKKLWRERERERSKGKLTAMLLRFLQLWMLCFACVSCAARQEPFAMRLSCGASQNVETRPTSTLWYKDFGYTGGIASNATRPSNITPPLKTLRYFPLSEGPQNCYSISKVPKGHYSVRIFFGLVDRSRDTGDPVFDISIEGTQIYSLKPGWTKLDDQVFAEALVFLTNGSVSICFHSTGHGDPAILSIEILQIGDKAYYFSPVWSQRTILRTVKRLSCGFGQSKFDVDYDGDPRGGDRFWQRIKAFGEDSDQPRSVETRIKHASQPPNFYPETLYQSALVSSNSQPDLTYTLEVDPNRNYSIWLHFAEIDNSVTAVGQRVFDIMINGDLAFKDIDIVKLSGDLYTALVLNKTVTVNGRTLTITLSPKERNLAIISAIEIFEVIMAESKTLPEEVWALQTLKKALGLPPRFGWNGDPCVPQQHPWSGVDCQIDRSSGSWVIDGLGLDNQGLKGFLPNDVSRLLNLQILNLSGNSIHGAIPSSIGAITSLQELDLSYNVFNGSIPESLGQLTSLQRLNLNGNILSGRVPATLVGRLLYRASFNFTDNAGLCGIPGLPTCGLHLSAGAKITIGLGASFAFLLLVTFSVCWWKRRQNILRTQKIAARAAPYAKARTHFSRDILMTRHHNNGNTCTAAENGPILLS</sequence>
<keyword evidence="4 7" id="KW-1133">Transmembrane helix</keyword>
<dbReference type="PANTHER" id="PTHR45631">
    <property type="entry name" value="OS07G0107800 PROTEIN-RELATED"/>
    <property type="match status" value="1"/>
</dbReference>
<dbReference type="Gene3D" id="3.80.10.10">
    <property type="entry name" value="Ribonuclease Inhibitor"/>
    <property type="match status" value="1"/>
</dbReference>
<dbReference type="InterPro" id="IPR032675">
    <property type="entry name" value="LRR_dom_sf"/>
</dbReference>
<dbReference type="AlphaFoldDB" id="A0AAN9MZG0"/>
<evidence type="ECO:0000256" key="5">
    <source>
        <dbReference type="ARBA" id="ARBA00023136"/>
    </source>
</evidence>
<feature type="region of interest" description="Disordered" evidence="6">
    <location>
        <begin position="1"/>
        <end position="20"/>
    </location>
</feature>
<evidence type="ECO:0000313" key="9">
    <source>
        <dbReference type="EMBL" id="KAK7362816.1"/>
    </source>
</evidence>
<keyword evidence="2 7" id="KW-0812">Transmembrane</keyword>
<evidence type="ECO:0000256" key="2">
    <source>
        <dbReference type="ARBA" id="ARBA00022692"/>
    </source>
</evidence>
<dbReference type="InterPro" id="IPR024788">
    <property type="entry name" value="Malectin-like_Carb-bd_dom"/>
</dbReference>
<reference evidence="9 10" key="1">
    <citation type="submission" date="2024-01" db="EMBL/GenBank/DDBJ databases">
        <title>The genomes of 5 underutilized Papilionoideae crops provide insights into root nodulation and disease resistanc.</title>
        <authorList>
            <person name="Jiang F."/>
        </authorList>
    </citation>
    <scope>NUCLEOTIDE SEQUENCE [LARGE SCALE GENOMIC DNA]</scope>
    <source>
        <strain evidence="9">LVBAO_FW01</strain>
        <tissue evidence="9">Leaves</tissue>
    </source>
</reference>
<comment type="caution">
    <text evidence="9">The sequence shown here is derived from an EMBL/GenBank/DDBJ whole genome shotgun (WGS) entry which is preliminary data.</text>
</comment>
<evidence type="ECO:0000256" key="1">
    <source>
        <dbReference type="ARBA" id="ARBA00004167"/>
    </source>
</evidence>
<evidence type="ECO:0000256" key="7">
    <source>
        <dbReference type="SAM" id="Phobius"/>
    </source>
</evidence>
<dbReference type="SUPFAM" id="SSF52058">
    <property type="entry name" value="L domain-like"/>
    <property type="match status" value="1"/>
</dbReference>
<dbReference type="PANTHER" id="PTHR45631:SF181">
    <property type="entry name" value="RECEPTOR-LIKE PROTEIN 4"/>
    <property type="match status" value="1"/>
</dbReference>
<protein>
    <recommendedName>
        <fullName evidence="8">Malectin-like domain-containing protein</fullName>
    </recommendedName>
</protein>
<dbReference type="GO" id="GO:0016020">
    <property type="term" value="C:membrane"/>
    <property type="evidence" value="ECO:0007669"/>
    <property type="project" value="UniProtKB-SubCell"/>
</dbReference>
<evidence type="ECO:0000259" key="8">
    <source>
        <dbReference type="Pfam" id="PF12819"/>
    </source>
</evidence>
<keyword evidence="5 7" id="KW-0472">Membrane</keyword>
<dbReference type="Pfam" id="PF12819">
    <property type="entry name" value="Malectin_like"/>
    <property type="match status" value="1"/>
</dbReference>
<dbReference type="Gene3D" id="2.60.120.430">
    <property type="entry name" value="Galactose-binding lectin"/>
    <property type="match status" value="2"/>
</dbReference>
<feature type="domain" description="Malectin-like" evidence="8">
    <location>
        <begin position="277"/>
        <end position="611"/>
    </location>
</feature>
<gene>
    <name evidence="9" type="ORF">VNO77_04939</name>
</gene>
<keyword evidence="10" id="KW-1185">Reference proteome</keyword>
<dbReference type="EMBL" id="JAYMYQ010000001">
    <property type="protein sequence ID" value="KAK7362816.1"/>
    <property type="molecule type" value="Genomic_DNA"/>
</dbReference>
<feature type="compositionally biased region" description="Polar residues" evidence="6">
    <location>
        <begin position="1"/>
        <end position="10"/>
    </location>
</feature>
<evidence type="ECO:0000256" key="6">
    <source>
        <dbReference type="SAM" id="MobiDB-lite"/>
    </source>
</evidence>
<evidence type="ECO:0000256" key="3">
    <source>
        <dbReference type="ARBA" id="ARBA00022729"/>
    </source>
</evidence>
<dbReference type="Pfam" id="PF13855">
    <property type="entry name" value="LRR_8"/>
    <property type="match status" value="1"/>
</dbReference>
<dbReference type="InterPro" id="IPR001611">
    <property type="entry name" value="Leu-rich_rpt"/>
</dbReference>
<feature type="transmembrane region" description="Helical" evidence="7">
    <location>
        <begin position="796"/>
        <end position="817"/>
    </location>
</feature>
<evidence type="ECO:0000313" key="10">
    <source>
        <dbReference type="Proteomes" id="UP001367508"/>
    </source>
</evidence>
<comment type="subcellular location">
    <subcellularLocation>
        <location evidence="1">Membrane</location>
        <topology evidence="1">Single-pass membrane protein</topology>
    </subcellularLocation>
</comment>